<dbReference type="AlphaFoldDB" id="A0AAN7U3N7"/>
<proteinExistence type="predicted"/>
<accession>A0AAN7U3N7</accession>
<gene>
    <name evidence="1" type="ORF">RB653_001091</name>
</gene>
<name>A0AAN7U3N7_9MYCE</name>
<dbReference type="Proteomes" id="UP001344447">
    <property type="component" value="Unassembled WGS sequence"/>
</dbReference>
<comment type="caution">
    <text evidence="1">The sequence shown here is derived from an EMBL/GenBank/DDBJ whole genome shotgun (WGS) entry which is preliminary data.</text>
</comment>
<keyword evidence="2" id="KW-1185">Reference proteome</keyword>
<organism evidence="1 2">
    <name type="scientific">Dictyostelium firmibasis</name>
    <dbReference type="NCBI Taxonomy" id="79012"/>
    <lineage>
        <taxon>Eukaryota</taxon>
        <taxon>Amoebozoa</taxon>
        <taxon>Evosea</taxon>
        <taxon>Eumycetozoa</taxon>
        <taxon>Dictyostelia</taxon>
        <taxon>Dictyosteliales</taxon>
        <taxon>Dictyosteliaceae</taxon>
        <taxon>Dictyostelium</taxon>
    </lineage>
</organism>
<protein>
    <submittedName>
        <fullName evidence="1">Uncharacterized protein</fullName>
    </submittedName>
</protein>
<evidence type="ECO:0000313" key="2">
    <source>
        <dbReference type="Proteomes" id="UP001344447"/>
    </source>
</evidence>
<sequence>MISSSPTYTYTNERDSTTIDNYRKQENEPFQNPITSPFKVYINNNNKGLYGTGNSICIGSSFYIISAAGQQVLLNSNLNKNIESNINTNNSKTNNNINFNINAENKNNNDDDSFEGLNNLNKEMLISVGSSCEQIKVLKLFVIESINIAVSYSIHNVPFVTNFINEIGKVRIKQIESTSLLYKEGEKIRKNGVGTGFTQGVIIKNLSHLFISKPDFANNGDCGSLVVNDDGFVLGVILSSNLNHTIIAKLELFIFLFK</sequence>
<dbReference type="EMBL" id="JAVFKY010000002">
    <property type="protein sequence ID" value="KAK5581063.1"/>
    <property type="molecule type" value="Genomic_DNA"/>
</dbReference>
<evidence type="ECO:0000313" key="1">
    <source>
        <dbReference type="EMBL" id="KAK5581063.1"/>
    </source>
</evidence>
<reference evidence="1 2" key="1">
    <citation type="submission" date="2023-11" db="EMBL/GenBank/DDBJ databases">
        <title>Dfirmibasis_genome.</title>
        <authorList>
            <person name="Edelbroek B."/>
            <person name="Kjellin J."/>
            <person name="Jerlstrom-Hultqvist J."/>
            <person name="Soderbom F."/>
        </authorList>
    </citation>
    <scope>NUCLEOTIDE SEQUENCE [LARGE SCALE GENOMIC DNA]</scope>
    <source>
        <strain evidence="1 2">TNS-C-14</strain>
    </source>
</reference>